<keyword evidence="7" id="KW-1185">Reference proteome</keyword>
<keyword evidence="2" id="KW-0805">Transcription regulation</keyword>
<dbReference type="InterPro" id="IPR013325">
    <property type="entry name" value="RNA_pol_sigma_r2"/>
</dbReference>
<dbReference type="Proteomes" id="UP001307705">
    <property type="component" value="Unassembled WGS sequence"/>
</dbReference>
<comment type="caution">
    <text evidence="6">The sequence shown here is derived from an EMBL/GenBank/DDBJ whole genome shotgun (WGS) entry which is preliminary data.</text>
</comment>
<accession>A0ABQ6PZB3</accession>
<evidence type="ECO:0000256" key="3">
    <source>
        <dbReference type="ARBA" id="ARBA00023082"/>
    </source>
</evidence>
<dbReference type="SUPFAM" id="SSF88659">
    <property type="entry name" value="Sigma3 and sigma4 domains of RNA polymerase sigma factors"/>
    <property type="match status" value="1"/>
</dbReference>
<dbReference type="InterPro" id="IPR039425">
    <property type="entry name" value="RNA_pol_sigma-70-like"/>
</dbReference>
<evidence type="ECO:0000256" key="4">
    <source>
        <dbReference type="ARBA" id="ARBA00023125"/>
    </source>
</evidence>
<dbReference type="EMBL" id="BTPE01000004">
    <property type="protein sequence ID" value="GMQ33264.1"/>
    <property type="molecule type" value="Genomic_DNA"/>
</dbReference>
<keyword evidence="3" id="KW-0731">Sigma factor</keyword>
<evidence type="ECO:0008006" key="8">
    <source>
        <dbReference type="Google" id="ProtNLM"/>
    </source>
</evidence>
<dbReference type="PANTHER" id="PTHR43133">
    <property type="entry name" value="RNA POLYMERASE ECF-TYPE SIGMA FACTO"/>
    <property type="match status" value="1"/>
</dbReference>
<sequence length="183" mass="21500">MIDPKWVKALTGDELGLKELYSTFRTPFLSFLRKTGINEDEALSIFHDTLITLRKKAIQGKLSEVKHQFKTYLFAIGKYKAYDLIQKEGKRGWMSISEFPEIEDWEDAEDKEDLDENLNLIQKGIRQLGNSCQRMLTLFYIQGLKIKEIQEKEGYENENTVRAQKSRCLKSLKIWLEKQKTNE</sequence>
<organism evidence="6 7">
    <name type="scientific">Algoriphagus taiwanensis</name>
    <dbReference type="NCBI Taxonomy" id="1445656"/>
    <lineage>
        <taxon>Bacteria</taxon>
        <taxon>Pseudomonadati</taxon>
        <taxon>Bacteroidota</taxon>
        <taxon>Cytophagia</taxon>
        <taxon>Cytophagales</taxon>
        <taxon>Cyclobacteriaceae</taxon>
        <taxon>Algoriphagus</taxon>
    </lineage>
</organism>
<gene>
    <name evidence="6" type="ORF">Ataiwa_15360</name>
</gene>
<reference evidence="6 7" key="1">
    <citation type="submission" date="2023-08" db="EMBL/GenBank/DDBJ databases">
        <title>Draft genome sequence of Algoriphagus taiwanensis.</title>
        <authorList>
            <person name="Takatani N."/>
            <person name="Hosokawa M."/>
            <person name="Sawabe T."/>
        </authorList>
    </citation>
    <scope>NUCLEOTIDE SEQUENCE [LARGE SCALE GENOMIC DNA]</scope>
    <source>
        <strain evidence="6 7">JCM 19755</strain>
    </source>
</reference>
<dbReference type="Gene3D" id="1.10.10.10">
    <property type="entry name" value="Winged helix-like DNA-binding domain superfamily/Winged helix DNA-binding domain"/>
    <property type="match status" value="1"/>
</dbReference>
<comment type="similarity">
    <text evidence="1">Belongs to the sigma-70 factor family. ECF subfamily.</text>
</comment>
<dbReference type="SUPFAM" id="SSF88946">
    <property type="entry name" value="Sigma2 domain of RNA polymerase sigma factors"/>
    <property type="match status" value="1"/>
</dbReference>
<dbReference type="InterPro" id="IPR014284">
    <property type="entry name" value="RNA_pol_sigma-70_dom"/>
</dbReference>
<evidence type="ECO:0000256" key="5">
    <source>
        <dbReference type="ARBA" id="ARBA00023163"/>
    </source>
</evidence>
<proteinExistence type="inferred from homology"/>
<evidence type="ECO:0000256" key="2">
    <source>
        <dbReference type="ARBA" id="ARBA00023015"/>
    </source>
</evidence>
<evidence type="ECO:0000313" key="7">
    <source>
        <dbReference type="Proteomes" id="UP001307705"/>
    </source>
</evidence>
<protein>
    <recommendedName>
        <fullName evidence="8">RNA polymerase sigma factor, sigma-70 family</fullName>
    </recommendedName>
</protein>
<keyword evidence="4" id="KW-0238">DNA-binding</keyword>
<name>A0ABQ6PZB3_9BACT</name>
<dbReference type="InterPro" id="IPR036388">
    <property type="entry name" value="WH-like_DNA-bd_sf"/>
</dbReference>
<evidence type="ECO:0000313" key="6">
    <source>
        <dbReference type="EMBL" id="GMQ33264.1"/>
    </source>
</evidence>
<dbReference type="NCBIfam" id="TIGR02937">
    <property type="entry name" value="sigma70-ECF"/>
    <property type="match status" value="1"/>
</dbReference>
<evidence type="ECO:0000256" key="1">
    <source>
        <dbReference type="ARBA" id="ARBA00010641"/>
    </source>
</evidence>
<dbReference type="Gene3D" id="1.10.1740.10">
    <property type="match status" value="1"/>
</dbReference>
<dbReference type="PANTHER" id="PTHR43133:SF8">
    <property type="entry name" value="RNA POLYMERASE SIGMA FACTOR HI_1459-RELATED"/>
    <property type="match status" value="1"/>
</dbReference>
<dbReference type="RefSeq" id="WP_338228033.1">
    <property type="nucleotide sequence ID" value="NZ_BTPE01000004.1"/>
</dbReference>
<keyword evidence="5" id="KW-0804">Transcription</keyword>
<dbReference type="InterPro" id="IPR013324">
    <property type="entry name" value="RNA_pol_sigma_r3/r4-like"/>
</dbReference>